<proteinExistence type="predicted"/>
<gene>
    <name evidence="3" type="ORF">AHMF7616_04418</name>
</gene>
<protein>
    <submittedName>
        <fullName evidence="3">Uncharacterized protein</fullName>
    </submittedName>
</protein>
<organism evidence="3 4">
    <name type="scientific">Adhaeribacter pallidiroseus</name>
    <dbReference type="NCBI Taxonomy" id="2072847"/>
    <lineage>
        <taxon>Bacteria</taxon>
        <taxon>Pseudomonadati</taxon>
        <taxon>Bacteroidota</taxon>
        <taxon>Cytophagia</taxon>
        <taxon>Cytophagales</taxon>
        <taxon>Hymenobacteraceae</taxon>
        <taxon>Adhaeribacter</taxon>
    </lineage>
</organism>
<sequence length="115" mass="12396">MKQATTPFFSTGSKRWGIFFLLLVLHISGPAASQAQSISVQVNSYLKTQVKETTARGVLLVAENMTDWLSQTNAAPVSIRKTNTRNSGNTSSQQGGNTTIAKLKCPAVSKTVKRP</sequence>
<feature type="compositionally biased region" description="Polar residues" evidence="1">
    <location>
        <begin position="74"/>
        <end position="100"/>
    </location>
</feature>
<reference evidence="3 4" key="1">
    <citation type="submission" date="2018-04" db="EMBL/GenBank/DDBJ databases">
        <title>Adhaeribacter sp. HMF7616 genome sequencing and assembly.</title>
        <authorList>
            <person name="Kang H."/>
            <person name="Kang J."/>
            <person name="Cha I."/>
            <person name="Kim H."/>
            <person name="Joh K."/>
        </authorList>
    </citation>
    <scope>NUCLEOTIDE SEQUENCE [LARGE SCALE GENOMIC DNA]</scope>
    <source>
        <strain evidence="3 4">HMF7616</strain>
    </source>
</reference>
<dbReference type="RefSeq" id="WP_147275750.1">
    <property type="nucleotide sequence ID" value="NZ_QASA01000001.1"/>
</dbReference>
<keyword evidence="4" id="KW-1185">Reference proteome</keyword>
<dbReference type="EMBL" id="QASA01000001">
    <property type="protein sequence ID" value="RDC65788.1"/>
    <property type="molecule type" value="Genomic_DNA"/>
</dbReference>
<keyword evidence="2" id="KW-0732">Signal</keyword>
<evidence type="ECO:0000313" key="4">
    <source>
        <dbReference type="Proteomes" id="UP000253919"/>
    </source>
</evidence>
<evidence type="ECO:0000313" key="3">
    <source>
        <dbReference type="EMBL" id="RDC65788.1"/>
    </source>
</evidence>
<dbReference type="Proteomes" id="UP000253919">
    <property type="component" value="Unassembled WGS sequence"/>
</dbReference>
<comment type="caution">
    <text evidence="3">The sequence shown here is derived from an EMBL/GenBank/DDBJ whole genome shotgun (WGS) entry which is preliminary data.</text>
</comment>
<dbReference type="OrthoDB" id="9976430at2"/>
<name>A0A369QUD6_9BACT</name>
<feature type="region of interest" description="Disordered" evidence="1">
    <location>
        <begin position="74"/>
        <end position="102"/>
    </location>
</feature>
<dbReference type="AlphaFoldDB" id="A0A369QUD6"/>
<accession>A0A369QUD6</accession>
<feature type="chain" id="PRO_5017035337" evidence="2">
    <location>
        <begin position="36"/>
        <end position="115"/>
    </location>
</feature>
<feature type="signal peptide" evidence="2">
    <location>
        <begin position="1"/>
        <end position="35"/>
    </location>
</feature>
<evidence type="ECO:0000256" key="1">
    <source>
        <dbReference type="SAM" id="MobiDB-lite"/>
    </source>
</evidence>
<evidence type="ECO:0000256" key="2">
    <source>
        <dbReference type="SAM" id="SignalP"/>
    </source>
</evidence>